<dbReference type="RefSeq" id="WP_007643398.1">
    <property type="nucleotide sequence ID" value="NC_020514.1"/>
</dbReference>
<dbReference type="AlphaFoldDB" id="K7ADT7"/>
<dbReference type="Gene3D" id="1.10.287.130">
    <property type="match status" value="1"/>
</dbReference>
<dbReference type="CDD" id="cd06225">
    <property type="entry name" value="HAMP"/>
    <property type="match status" value="1"/>
</dbReference>
<dbReference type="EC" id="2.7.13.3" evidence="3"/>
<gene>
    <name evidence="12" type="ORF">C427_2105</name>
</gene>
<evidence type="ECO:0000256" key="6">
    <source>
        <dbReference type="ARBA" id="ARBA00022679"/>
    </source>
</evidence>
<keyword evidence="7" id="KW-0547">Nucleotide-binding</keyword>
<keyword evidence="10" id="KW-1133">Transmembrane helix</keyword>
<evidence type="ECO:0000313" key="12">
    <source>
        <dbReference type="EMBL" id="AGH44214.1"/>
    </source>
</evidence>
<dbReference type="PRINTS" id="PR00344">
    <property type="entry name" value="BCTRLSENSOR"/>
</dbReference>
<evidence type="ECO:0000256" key="7">
    <source>
        <dbReference type="ARBA" id="ARBA00022741"/>
    </source>
</evidence>
<dbReference type="Pfam" id="PF02518">
    <property type="entry name" value="HATPase_c"/>
    <property type="match status" value="1"/>
</dbReference>
<dbReference type="Proteomes" id="UP000011864">
    <property type="component" value="Chromosome"/>
</dbReference>
<reference evidence="12 13" key="1">
    <citation type="journal article" date="2013" name="Genome Announc.">
        <title>Complete Genome Sequence of Glaciecola psychrophila Strain 170T.</title>
        <authorList>
            <person name="Yin J."/>
            <person name="Chen J."/>
            <person name="Liu G."/>
            <person name="Yu Y."/>
            <person name="Song L."/>
            <person name="Wang X."/>
            <person name="Qu X."/>
        </authorList>
    </citation>
    <scope>NUCLEOTIDE SEQUENCE [LARGE SCALE GENOMIC DNA]</scope>
    <source>
        <strain evidence="12 13">170</strain>
    </source>
</reference>
<feature type="transmembrane region" description="Helical" evidence="10">
    <location>
        <begin position="138"/>
        <end position="157"/>
    </location>
</feature>
<keyword evidence="13" id="KW-1185">Reference proteome</keyword>
<keyword evidence="10" id="KW-0812">Transmembrane</keyword>
<dbReference type="PANTHER" id="PTHR44936:SF10">
    <property type="entry name" value="SENSOR PROTEIN RSTB"/>
    <property type="match status" value="1"/>
</dbReference>
<evidence type="ECO:0000256" key="4">
    <source>
        <dbReference type="ARBA" id="ARBA00022475"/>
    </source>
</evidence>
<keyword evidence="5" id="KW-0597">Phosphoprotein</keyword>
<evidence type="ECO:0000256" key="8">
    <source>
        <dbReference type="ARBA" id="ARBA00022777"/>
    </source>
</evidence>
<evidence type="ECO:0000256" key="10">
    <source>
        <dbReference type="SAM" id="Phobius"/>
    </source>
</evidence>
<keyword evidence="4" id="KW-1003">Cell membrane</keyword>
<dbReference type="InterPro" id="IPR050980">
    <property type="entry name" value="2C_sensor_his_kinase"/>
</dbReference>
<dbReference type="PROSITE" id="PS50109">
    <property type="entry name" value="HIS_KIN"/>
    <property type="match status" value="1"/>
</dbReference>
<dbReference type="GO" id="GO:0005524">
    <property type="term" value="F:ATP binding"/>
    <property type="evidence" value="ECO:0007669"/>
    <property type="project" value="UniProtKB-KW"/>
</dbReference>
<dbReference type="SMART" id="SM00387">
    <property type="entry name" value="HATPase_c"/>
    <property type="match status" value="1"/>
</dbReference>
<dbReference type="EMBL" id="CP003837">
    <property type="protein sequence ID" value="AGH44214.1"/>
    <property type="molecule type" value="Genomic_DNA"/>
</dbReference>
<comment type="catalytic activity">
    <reaction evidence="1">
        <text>ATP + protein L-histidine = ADP + protein N-phospho-L-histidine.</text>
        <dbReference type="EC" id="2.7.13.3"/>
    </reaction>
</comment>
<evidence type="ECO:0000256" key="1">
    <source>
        <dbReference type="ARBA" id="ARBA00000085"/>
    </source>
</evidence>
<organism evidence="12 13">
    <name type="scientific">Paraglaciecola psychrophila 170</name>
    <dbReference type="NCBI Taxonomy" id="1129794"/>
    <lineage>
        <taxon>Bacteria</taxon>
        <taxon>Pseudomonadati</taxon>
        <taxon>Pseudomonadota</taxon>
        <taxon>Gammaproteobacteria</taxon>
        <taxon>Alteromonadales</taxon>
        <taxon>Alteromonadaceae</taxon>
        <taxon>Paraglaciecola</taxon>
    </lineage>
</organism>
<dbReference type="Gene3D" id="3.30.565.10">
    <property type="entry name" value="Histidine kinase-like ATPase, C-terminal domain"/>
    <property type="match status" value="1"/>
</dbReference>
<name>K7ADT7_9ALTE</name>
<dbReference type="STRING" id="1129794.C427_2105"/>
<dbReference type="Pfam" id="PF00512">
    <property type="entry name" value="HisKA"/>
    <property type="match status" value="1"/>
</dbReference>
<comment type="subcellular location">
    <subcellularLocation>
        <location evidence="2">Cell membrane</location>
        <topology evidence="2">Multi-pass membrane protein</topology>
    </subcellularLocation>
</comment>
<dbReference type="SUPFAM" id="SSF55874">
    <property type="entry name" value="ATPase domain of HSP90 chaperone/DNA topoisomerase II/histidine kinase"/>
    <property type="match status" value="1"/>
</dbReference>
<feature type="domain" description="Histidine kinase" evidence="11">
    <location>
        <begin position="217"/>
        <end position="427"/>
    </location>
</feature>
<evidence type="ECO:0000256" key="5">
    <source>
        <dbReference type="ARBA" id="ARBA00022553"/>
    </source>
</evidence>
<dbReference type="GO" id="GO:0000155">
    <property type="term" value="F:phosphorelay sensor kinase activity"/>
    <property type="evidence" value="ECO:0007669"/>
    <property type="project" value="InterPro"/>
</dbReference>
<dbReference type="PANTHER" id="PTHR44936">
    <property type="entry name" value="SENSOR PROTEIN CREC"/>
    <property type="match status" value="1"/>
</dbReference>
<keyword evidence="6" id="KW-0808">Transferase</keyword>
<evidence type="ECO:0000256" key="2">
    <source>
        <dbReference type="ARBA" id="ARBA00004651"/>
    </source>
</evidence>
<keyword evidence="9" id="KW-0067">ATP-binding</keyword>
<dbReference type="InterPro" id="IPR003594">
    <property type="entry name" value="HATPase_dom"/>
</dbReference>
<proteinExistence type="predicted"/>
<evidence type="ECO:0000256" key="9">
    <source>
        <dbReference type="ARBA" id="ARBA00022840"/>
    </source>
</evidence>
<keyword evidence="10" id="KW-0472">Membrane</keyword>
<dbReference type="GO" id="GO:0005886">
    <property type="term" value="C:plasma membrane"/>
    <property type="evidence" value="ECO:0007669"/>
    <property type="project" value="UniProtKB-SubCell"/>
</dbReference>
<evidence type="ECO:0000259" key="11">
    <source>
        <dbReference type="PROSITE" id="PS50109"/>
    </source>
</evidence>
<dbReference type="eggNOG" id="COG2205">
    <property type="taxonomic scope" value="Bacteria"/>
</dbReference>
<sequence>MRTLSFSLILVVIISTLGLGWLFDNIYQQFSSPELNPNTANVAKQLGSDLARAANESSDGNAFLSHWPNTKQYSVVLQDVKDSPLPRALIKQMNNAEPVVLETIDNMAYHYLLPAKEQILILRTPMLNPKNSYSVTQYIWTAAFYLILISIFLLWAYPLVKQLMALRFAAKSFGEGKLDERISPSSISYIRDIELEFNQMAKRIDSLVSDVKMLSTAVSHDLRTPLARIRFGIDTIQEVHDKTLRNELEQQLSDDVDEMTSLVETLLRYARLDQNMLKIKKEPVDLAILIHKCISRKQSDNLTLQFLNKHDNNSILADSKYIEMVVNNLIQNAINYGRGKVLIELDYHNNTANIHISDNGDGIPLALRKEVIKPFFRAENRMNNIKGHGIGLAIVTRILDWHIGKLVISNATELSGSKFTITLPSNH</sequence>
<dbReference type="SUPFAM" id="SSF47384">
    <property type="entry name" value="Homodimeric domain of signal transducing histidine kinase"/>
    <property type="match status" value="1"/>
</dbReference>
<protein>
    <recommendedName>
        <fullName evidence="3">histidine kinase</fullName>
        <ecNumber evidence="3">2.7.13.3</ecNumber>
    </recommendedName>
</protein>
<dbReference type="OrthoDB" id="9804645at2"/>
<accession>K7ADT7</accession>
<keyword evidence="8" id="KW-0418">Kinase</keyword>
<dbReference type="InterPro" id="IPR003661">
    <property type="entry name" value="HisK_dim/P_dom"/>
</dbReference>
<dbReference type="CDD" id="cd00082">
    <property type="entry name" value="HisKA"/>
    <property type="match status" value="1"/>
</dbReference>
<dbReference type="InterPro" id="IPR036890">
    <property type="entry name" value="HATPase_C_sf"/>
</dbReference>
<dbReference type="InterPro" id="IPR036097">
    <property type="entry name" value="HisK_dim/P_sf"/>
</dbReference>
<evidence type="ECO:0000313" key="13">
    <source>
        <dbReference type="Proteomes" id="UP000011864"/>
    </source>
</evidence>
<evidence type="ECO:0000256" key="3">
    <source>
        <dbReference type="ARBA" id="ARBA00012438"/>
    </source>
</evidence>
<dbReference type="InterPro" id="IPR004358">
    <property type="entry name" value="Sig_transdc_His_kin-like_C"/>
</dbReference>
<dbReference type="KEGG" id="gps:C427_2105"/>
<dbReference type="PATRIC" id="fig|1129794.4.peg.2083"/>
<dbReference type="InterPro" id="IPR005467">
    <property type="entry name" value="His_kinase_dom"/>
</dbReference>
<dbReference type="HOGENOM" id="CLU_000445_89_27_6"/>
<dbReference type="SMART" id="SM00388">
    <property type="entry name" value="HisKA"/>
    <property type="match status" value="1"/>
</dbReference>